<proteinExistence type="predicted"/>
<keyword evidence="3" id="KW-0255">Endonuclease</keyword>
<keyword evidence="3" id="KW-0540">Nuclease</keyword>
<evidence type="ECO:0000313" key="3">
    <source>
        <dbReference type="EMBL" id="MBL3679097.1"/>
    </source>
</evidence>
<dbReference type="EMBL" id="QYAC01000003">
    <property type="protein sequence ID" value="MBL3679097.1"/>
    <property type="molecule type" value="Genomic_DNA"/>
</dbReference>
<feature type="compositionally biased region" description="Low complexity" evidence="1">
    <location>
        <begin position="232"/>
        <end position="249"/>
    </location>
</feature>
<evidence type="ECO:0000256" key="1">
    <source>
        <dbReference type="SAM" id="MobiDB-lite"/>
    </source>
</evidence>
<feature type="compositionally biased region" description="Pro residues" evidence="1">
    <location>
        <begin position="455"/>
        <end position="486"/>
    </location>
</feature>
<dbReference type="InterPro" id="IPR003615">
    <property type="entry name" value="HNH_nuc"/>
</dbReference>
<keyword evidence="3" id="KW-0378">Hydrolase</keyword>
<dbReference type="Pfam" id="PF02720">
    <property type="entry name" value="DUF222"/>
    <property type="match status" value="1"/>
</dbReference>
<protein>
    <submittedName>
        <fullName evidence="3">HNH endonuclease</fullName>
    </submittedName>
</protein>
<evidence type="ECO:0000259" key="2">
    <source>
        <dbReference type="SMART" id="SM00507"/>
    </source>
</evidence>
<sequence>MSPTQPSDSEQHRESAQRIEEIAALDAVVTGLEAVERQRRALDGERVRLLSAALGLAVTGQRSGNADLRYRALRAELATALNCTEAAIEAELSVAERLVERFPATLRQLGAGDIAYAHARVLADASAPLGHGTDGESTRRRRAYETEVLAEARTETPNRLRPIAQRIALRCAELPPEDRHREAARCRSVRVVDQADGMSDLIAHLPSLEAHAVKDRLTRIARHTMTARSRASSEANDPPAPDSSANSAATAEPPPQGTAGLTIDAVRADALADLLLSREPTTLFAGDPAEAVRGHVQLVVSIDADPAAPGPRITEAELVGCGPLDPASASEVFARTPVWERVHGDPQTGTVLEVDRYRPSAKMRRFLGARDLHCRFPGCRAPLSRTDIDHTTPAARGGPTATTNLAHLCRSHHTIKGETDWGVSQDATGTLTWRSPTGRTHVDRPPSRVRFRQVPPEPPEPPGPAGPAEPTEPPKSPAPPEPPAPF</sequence>
<organism evidence="3 4">
    <name type="scientific">Leucobacter chromiireducens subsp. solipictus</name>
    <dbReference type="NCBI Taxonomy" id="398235"/>
    <lineage>
        <taxon>Bacteria</taxon>
        <taxon>Bacillati</taxon>
        <taxon>Actinomycetota</taxon>
        <taxon>Actinomycetes</taxon>
        <taxon>Micrococcales</taxon>
        <taxon>Microbacteriaceae</taxon>
        <taxon>Leucobacter</taxon>
    </lineage>
</organism>
<evidence type="ECO:0000313" key="4">
    <source>
        <dbReference type="Proteomes" id="UP001645859"/>
    </source>
</evidence>
<dbReference type="Proteomes" id="UP001645859">
    <property type="component" value="Unassembled WGS sequence"/>
</dbReference>
<dbReference type="Gene3D" id="1.10.30.50">
    <property type="match status" value="1"/>
</dbReference>
<dbReference type="InterPro" id="IPR003870">
    <property type="entry name" value="DUF222"/>
</dbReference>
<reference evidence="3 4" key="1">
    <citation type="submission" date="2018-09" db="EMBL/GenBank/DDBJ databases">
        <title>Comparative genomics of Leucobacter spp.</title>
        <authorList>
            <person name="Reis A.C."/>
            <person name="Kolvenbach B.A."/>
            <person name="Corvini P.F.X."/>
            <person name="Nunes O.C."/>
        </authorList>
    </citation>
    <scope>NUCLEOTIDE SEQUENCE [LARGE SCALE GENOMIC DNA]</scope>
    <source>
        <strain evidence="3 4">TAN 31504</strain>
    </source>
</reference>
<dbReference type="CDD" id="cd00085">
    <property type="entry name" value="HNHc"/>
    <property type="match status" value="1"/>
</dbReference>
<dbReference type="GO" id="GO:0004519">
    <property type="term" value="F:endonuclease activity"/>
    <property type="evidence" value="ECO:0007669"/>
    <property type="project" value="UniProtKB-KW"/>
</dbReference>
<comment type="caution">
    <text evidence="3">The sequence shown here is derived from an EMBL/GenBank/DDBJ whole genome shotgun (WGS) entry which is preliminary data.</text>
</comment>
<gene>
    <name evidence="3" type="ORF">D3230_07265</name>
</gene>
<feature type="domain" description="HNH nuclease" evidence="2">
    <location>
        <begin position="362"/>
        <end position="414"/>
    </location>
</feature>
<dbReference type="RefSeq" id="WP_202344357.1">
    <property type="nucleotide sequence ID" value="NZ_BAAAPI010000013.1"/>
</dbReference>
<keyword evidence="4" id="KW-1185">Reference proteome</keyword>
<name>A0ABS1SGC9_9MICO</name>
<dbReference type="SMART" id="SM00507">
    <property type="entry name" value="HNHc"/>
    <property type="match status" value="1"/>
</dbReference>
<accession>A0ABS1SGC9</accession>
<feature type="region of interest" description="Disordered" evidence="1">
    <location>
        <begin position="225"/>
        <end position="260"/>
    </location>
</feature>
<feature type="region of interest" description="Disordered" evidence="1">
    <location>
        <begin position="428"/>
        <end position="486"/>
    </location>
</feature>
<feature type="compositionally biased region" description="Polar residues" evidence="1">
    <location>
        <begin position="428"/>
        <end position="438"/>
    </location>
</feature>